<dbReference type="KEGG" id="mros:EHO51_03690"/>
<dbReference type="EMBL" id="CP034086">
    <property type="protein sequence ID" value="AZG75910.1"/>
    <property type="molecule type" value="Genomic_DNA"/>
</dbReference>
<dbReference type="AlphaFoldDB" id="A0A3G8M4E1"/>
<sequence>MTTRKFAQDNPALVALGTALIGGAVEAGTSIAKAATGPGSPLSVDDADGDGVALFVRWASKNLSGDEMRALADTLREAADAGDAGGGREKAAMDSAWGRSKPDAFERRFPGARRIRQQW</sequence>
<evidence type="ECO:0000256" key="1">
    <source>
        <dbReference type="SAM" id="MobiDB-lite"/>
    </source>
</evidence>
<feature type="region of interest" description="Disordered" evidence="1">
    <location>
        <begin position="79"/>
        <end position="119"/>
    </location>
</feature>
<evidence type="ECO:0000313" key="2">
    <source>
        <dbReference type="EMBL" id="AZG75910.1"/>
    </source>
</evidence>
<proteinExistence type="predicted"/>
<dbReference type="Proteomes" id="UP000273982">
    <property type="component" value="Chromosome"/>
</dbReference>
<accession>A0A3G8M4E1</accession>
<gene>
    <name evidence="2" type="ORF">EHO51_03690</name>
</gene>
<dbReference type="RefSeq" id="WP_124737755.1">
    <property type="nucleotide sequence ID" value="NZ_CP034086.1"/>
</dbReference>
<organism evidence="2 3">
    <name type="scientific">Methylocystis rosea</name>
    <dbReference type="NCBI Taxonomy" id="173366"/>
    <lineage>
        <taxon>Bacteria</taxon>
        <taxon>Pseudomonadati</taxon>
        <taxon>Pseudomonadota</taxon>
        <taxon>Alphaproteobacteria</taxon>
        <taxon>Hyphomicrobiales</taxon>
        <taxon>Methylocystaceae</taxon>
        <taxon>Methylocystis</taxon>
    </lineage>
</organism>
<reference evidence="2 3" key="1">
    <citation type="submission" date="2018-11" db="EMBL/GenBank/DDBJ databases">
        <title>Genome squencing of methanotrophic bacteria isolated from alkaline groundwater in Korea.</title>
        <authorList>
            <person name="Nguyen L.N."/>
        </authorList>
    </citation>
    <scope>NUCLEOTIDE SEQUENCE [LARGE SCALE GENOMIC DNA]</scope>
    <source>
        <strain evidence="2 3">GW6</strain>
    </source>
</reference>
<feature type="compositionally biased region" description="Basic residues" evidence="1">
    <location>
        <begin position="110"/>
        <end position="119"/>
    </location>
</feature>
<feature type="compositionally biased region" description="Basic and acidic residues" evidence="1">
    <location>
        <begin position="100"/>
        <end position="109"/>
    </location>
</feature>
<protein>
    <submittedName>
        <fullName evidence="2">Uncharacterized protein</fullName>
    </submittedName>
</protein>
<evidence type="ECO:0000313" key="3">
    <source>
        <dbReference type="Proteomes" id="UP000273982"/>
    </source>
</evidence>
<name>A0A3G8M4E1_9HYPH</name>